<evidence type="ECO:0000313" key="2">
    <source>
        <dbReference type="EMBL" id="SFL54567.1"/>
    </source>
</evidence>
<dbReference type="AlphaFoldDB" id="A0A1I4IKF3"/>
<sequence>MTKTSPFNRIVRTAVAAGLLSGLVLTGLQSLQVAPIILQAETYEDAQAKAELKPAADAAIAAPQQHADGVQELKAEVAHEHPAAEAHEHVASAVHEHGAAAGHAHGSVGAQAHAGPVEHEHGHEHGGWKPENGAERTFFSALANISMAVAFGLLLSAAMTLRGVSHGWRGALLWGAAGYAVFFLAPSLGLPPEVPGTAAAPLGARQVWWLLTVAATAGGLALLALAPRWPLKLAGVAMLLVPHLVGAPQPLVHASAAPAELAQSFIYATAFANAVFWLALGALSGFFFKKFN</sequence>
<accession>A0A1I4IKF3</accession>
<keyword evidence="1" id="KW-1133">Transmembrane helix</keyword>
<dbReference type="Proteomes" id="UP000199470">
    <property type="component" value="Unassembled WGS sequence"/>
</dbReference>
<evidence type="ECO:0000313" key="3">
    <source>
        <dbReference type="Proteomes" id="UP000199470"/>
    </source>
</evidence>
<dbReference type="NCBIfam" id="TIGR02458">
    <property type="entry name" value="CbtA"/>
    <property type="match status" value="1"/>
</dbReference>
<feature type="transmembrane region" description="Helical" evidence="1">
    <location>
        <begin position="138"/>
        <end position="159"/>
    </location>
</feature>
<feature type="transmembrane region" description="Helical" evidence="1">
    <location>
        <begin position="233"/>
        <end position="252"/>
    </location>
</feature>
<proteinExistence type="predicted"/>
<feature type="transmembrane region" description="Helical" evidence="1">
    <location>
        <begin position="264"/>
        <end position="288"/>
    </location>
</feature>
<keyword evidence="3" id="KW-1185">Reference proteome</keyword>
<dbReference type="OrthoDB" id="9813640at2"/>
<name>A0A1I4IKF3_9BURK</name>
<keyword evidence="1" id="KW-0472">Membrane</keyword>
<reference evidence="2 3" key="1">
    <citation type="submission" date="2016-10" db="EMBL/GenBank/DDBJ databases">
        <authorList>
            <person name="de Groot N.N."/>
        </authorList>
    </citation>
    <scope>NUCLEOTIDE SEQUENCE [LARGE SCALE GENOMIC DNA]</scope>
    <source>
        <strain evidence="2 3">ATCC 43154</strain>
    </source>
</reference>
<dbReference type="EMBL" id="FOTW01000005">
    <property type="protein sequence ID" value="SFL54567.1"/>
    <property type="molecule type" value="Genomic_DNA"/>
</dbReference>
<dbReference type="Pfam" id="PF09490">
    <property type="entry name" value="CbtA"/>
    <property type="match status" value="1"/>
</dbReference>
<evidence type="ECO:0000256" key="1">
    <source>
        <dbReference type="SAM" id="Phobius"/>
    </source>
</evidence>
<gene>
    <name evidence="2" type="ORF">SAMN02982985_00610</name>
</gene>
<dbReference type="STRING" id="758825.SAMN02982985_00610"/>
<feature type="transmembrane region" description="Helical" evidence="1">
    <location>
        <begin position="208"/>
        <end position="226"/>
    </location>
</feature>
<protein>
    <submittedName>
        <fullName evidence="2">Cobalt transporter subunit CbtA</fullName>
    </submittedName>
</protein>
<dbReference type="RefSeq" id="WP_093383536.1">
    <property type="nucleotide sequence ID" value="NZ_FOTW01000005.1"/>
</dbReference>
<feature type="transmembrane region" description="Helical" evidence="1">
    <location>
        <begin position="171"/>
        <end position="188"/>
    </location>
</feature>
<keyword evidence="1" id="KW-0812">Transmembrane</keyword>
<organism evidence="2 3">
    <name type="scientific">Rugamonas rubra</name>
    <dbReference type="NCBI Taxonomy" id="758825"/>
    <lineage>
        <taxon>Bacteria</taxon>
        <taxon>Pseudomonadati</taxon>
        <taxon>Pseudomonadota</taxon>
        <taxon>Betaproteobacteria</taxon>
        <taxon>Burkholderiales</taxon>
        <taxon>Oxalobacteraceae</taxon>
        <taxon>Telluria group</taxon>
        <taxon>Rugamonas</taxon>
    </lineage>
</organism>
<dbReference type="InterPro" id="IPR012666">
    <property type="entry name" value="CbtA_put"/>
</dbReference>